<organism evidence="2 3">
    <name type="scientific">Aspergillus cavernicola</name>
    <dbReference type="NCBI Taxonomy" id="176166"/>
    <lineage>
        <taxon>Eukaryota</taxon>
        <taxon>Fungi</taxon>
        <taxon>Dikarya</taxon>
        <taxon>Ascomycota</taxon>
        <taxon>Pezizomycotina</taxon>
        <taxon>Eurotiomycetes</taxon>
        <taxon>Eurotiomycetidae</taxon>
        <taxon>Eurotiales</taxon>
        <taxon>Aspergillaceae</taxon>
        <taxon>Aspergillus</taxon>
        <taxon>Aspergillus subgen. Nidulantes</taxon>
    </lineage>
</organism>
<dbReference type="EMBL" id="JBFXLS010000063">
    <property type="protein sequence ID" value="KAL2821427.1"/>
    <property type="molecule type" value="Genomic_DNA"/>
</dbReference>
<keyword evidence="1" id="KW-0812">Transmembrane</keyword>
<feature type="transmembrane region" description="Helical" evidence="1">
    <location>
        <begin position="70"/>
        <end position="92"/>
    </location>
</feature>
<keyword evidence="1" id="KW-1133">Transmembrane helix</keyword>
<reference evidence="2 3" key="1">
    <citation type="submission" date="2024-07" db="EMBL/GenBank/DDBJ databases">
        <title>Section-level genome sequencing and comparative genomics of Aspergillus sections Usti and Cavernicolus.</title>
        <authorList>
            <consortium name="Lawrence Berkeley National Laboratory"/>
            <person name="Nybo J.L."/>
            <person name="Vesth T.C."/>
            <person name="Theobald S."/>
            <person name="Frisvad J.C."/>
            <person name="Larsen T.O."/>
            <person name="Kjaerboelling I."/>
            <person name="Rothschild-Mancinelli K."/>
            <person name="Lyhne E.K."/>
            <person name="Kogle M.E."/>
            <person name="Barry K."/>
            <person name="Clum A."/>
            <person name="Na H."/>
            <person name="Ledsgaard L."/>
            <person name="Lin J."/>
            <person name="Lipzen A."/>
            <person name="Kuo A."/>
            <person name="Riley R."/>
            <person name="Mondo S."/>
            <person name="LaButti K."/>
            <person name="Haridas S."/>
            <person name="Pangalinan J."/>
            <person name="Salamov A.A."/>
            <person name="Simmons B.A."/>
            <person name="Magnuson J.K."/>
            <person name="Chen J."/>
            <person name="Drula E."/>
            <person name="Henrissat B."/>
            <person name="Wiebenga A."/>
            <person name="Lubbers R.J."/>
            <person name="Gomes A.C."/>
            <person name="Makela M.R."/>
            <person name="Stajich J."/>
            <person name="Grigoriev I.V."/>
            <person name="Mortensen U.H."/>
            <person name="De vries R.P."/>
            <person name="Baker S.E."/>
            <person name="Andersen M.R."/>
        </authorList>
    </citation>
    <scope>NUCLEOTIDE SEQUENCE [LARGE SCALE GENOMIC DNA]</scope>
    <source>
        <strain evidence="2 3">CBS 600.67</strain>
    </source>
</reference>
<keyword evidence="3" id="KW-1185">Reference proteome</keyword>
<protein>
    <submittedName>
        <fullName evidence="2">Uncharacterized protein</fullName>
    </submittedName>
</protein>
<accession>A0ABR4I357</accession>
<feature type="transmembrane region" description="Helical" evidence="1">
    <location>
        <begin position="135"/>
        <end position="157"/>
    </location>
</feature>
<gene>
    <name evidence="2" type="ORF">BDW59DRAFT_164162</name>
</gene>
<evidence type="ECO:0000256" key="1">
    <source>
        <dbReference type="SAM" id="Phobius"/>
    </source>
</evidence>
<dbReference type="Proteomes" id="UP001610335">
    <property type="component" value="Unassembled WGS sequence"/>
</dbReference>
<keyword evidence="1" id="KW-0472">Membrane</keyword>
<evidence type="ECO:0000313" key="2">
    <source>
        <dbReference type="EMBL" id="KAL2821427.1"/>
    </source>
</evidence>
<evidence type="ECO:0000313" key="3">
    <source>
        <dbReference type="Proteomes" id="UP001610335"/>
    </source>
</evidence>
<name>A0ABR4I357_9EURO</name>
<sequence>MNSQIGGEIPRIRVEIDSDEQQVLKTEKITAVNSEKAGATIEEQIGPTTAASEIEEEITSRFSLAKGGELALNAVTILANVAVAVGLGIRIAKEWDSESASIKVLDIIPLSTTVAQVSLGIVEIGFSLAGVESMILPGLGAVVALIGTILMFVEYLCPANPLRTRSTNISIKTLRRVVKDISSPPQPELDYSMPEKLTVSHTSATLDITISNPQKKKVKISNFILSLPVGNNKSDLFQKPIVGEDQSIENGIACAGLLQVSS</sequence>
<proteinExistence type="predicted"/>
<comment type="caution">
    <text evidence="2">The sequence shown here is derived from an EMBL/GenBank/DDBJ whole genome shotgun (WGS) entry which is preliminary data.</text>
</comment>